<comment type="similarity">
    <text evidence="1">Belongs to the thioredoxin family. DsbA subfamily.</text>
</comment>
<dbReference type="PANTHER" id="PTHR13887:SF55">
    <property type="entry name" value="SLR0313 PROTEIN"/>
    <property type="match status" value="1"/>
</dbReference>
<gene>
    <name evidence="3" type="ORF">SAMN05421770_10260</name>
</gene>
<dbReference type="SUPFAM" id="SSF52833">
    <property type="entry name" value="Thioredoxin-like"/>
    <property type="match status" value="1"/>
</dbReference>
<dbReference type="Pfam" id="PF13462">
    <property type="entry name" value="Thioredoxin_4"/>
    <property type="match status" value="1"/>
</dbReference>
<dbReference type="GO" id="GO:0016853">
    <property type="term" value="F:isomerase activity"/>
    <property type="evidence" value="ECO:0007669"/>
    <property type="project" value="UniProtKB-KW"/>
</dbReference>
<evidence type="ECO:0000256" key="1">
    <source>
        <dbReference type="ARBA" id="ARBA00005791"/>
    </source>
</evidence>
<reference evidence="3 4" key="1">
    <citation type="submission" date="2017-06" db="EMBL/GenBank/DDBJ databases">
        <authorList>
            <person name="Kim H.J."/>
            <person name="Triplett B.A."/>
        </authorList>
    </citation>
    <scope>NUCLEOTIDE SEQUENCE [LARGE SCALE GENOMIC DNA]</scope>
    <source>
        <strain evidence="3 4">DSM 18704</strain>
    </source>
</reference>
<evidence type="ECO:0000259" key="2">
    <source>
        <dbReference type="PROSITE" id="PS51352"/>
    </source>
</evidence>
<dbReference type="PROSITE" id="PS51352">
    <property type="entry name" value="THIOREDOXIN_2"/>
    <property type="match status" value="1"/>
</dbReference>
<sequence length="182" mass="19995">MSRLSISITPDDHIRGNPAAACSLVEFGDYECPSCGQIEPVLQKLQKHFGDRLSFVFRNFPLSETHAWAEAAAETAEFAASQGKFWEMHDLLFEYQSILSGDTLLELATRVGESSAALSTALQGGLYQERVRLDLEAGIRSGVNGTPTLFIDDRRYDGSFDSDSLTDAIDRALAEVKDADEL</sequence>
<proteinExistence type="inferred from homology"/>
<keyword evidence="3" id="KW-0413">Isomerase</keyword>
<dbReference type="EMBL" id="FZOU01000002">
    <property type="protein sequence ID" value="SNS72018.1"/>
    <property type="molecule type" value="Genomic_DNA"/>
</dbReference>
<evidence type="ECO:0000313" key="4">
    <source>
        <dbReference type="Proteomes" id="UP000198356"/>
    </source>
</evidence>
<keyword evidence="4" id="KW-1185">Reference proteome</keyword>
<protein>
    <submittedName>
        <fullName evidence="3">Protein-disulfide isomerase</fullName>
    </submittedName>
</protein>
<name>A0A239GTA4_9BACT</name>
<dbReference type="Proteomes" id="UP000198356">
    <property type="component" value="Unassembled WGS sequence"/>
</dbReference>
<feature type="domain" description="Thioredoxin" evidence="2">
    <location>
        <begin position="1"/>
        <end position="174"/>
    </location>
</feature>
<dbReference type="Gene3D" id="3.40.30.10">
    <property type="entry name" value="Glutaredoxin"/>
    <property type="match status" value="1"/>
</dbReference>
<organism evidence="3 4">
    <name type="scientific">Granulicella rosea</name>
    <dbReference type="NCBI Taxonomy" id="474952"/>
    <lineage>
        <taxon>Bacteria</taxon>
        <taxon>Pseudomonadati</taxon>
        <taxon>Acidobacteriota</taxon>
        <taxon>Terriglobia</taxon>
        <taxon>Terriglobales</taxon>
        <taxon>Acidobacteriaceae</taxon>
        <taxon>Granulicella</taxon>
    </lineage>
</organism>
<dbReference type="AlphaFoldDB" id="A0A239GTA4"/>
<dbReference type="InterPro" id="IPR013766">
    <property type="entry name" value="Thioredoxin_domain"/>
</dbReference>
<dbReference type="InterPro" id="IPR012336">
    <property type="entry name" value="Thioredoxin-like_fold"/>
</dbReference>
<dbReference type="PANTHER" id="PTHR13887">
    <property type="entry name" value="GLUTATHIONE S-TRANSFERASE KAPPA"/>
    <property type="match status" value="1"/>
</dbReference>
<dbReference type="RefSeq" id="WP_089407592.1">
    <property type="nucleotide sequence ID" value="NZ_FZOU01000002.1"/>
</dbReference>
<dbReference type="InterPro" id="IPR036249">
    <property type="entry name" value="Thioredoxin-like_sf"/>
</dbReference>
<accession>A0A239GTA4</accession>
<evidence type="ECO:0000313" key="3">
    <source>
        <dbReference type="EMBL" id="SNS72018.1"/>
    </source>
</evidence>
<dbReference type="OrthoDB" id="117402at2"/>